<feature type="signal peptide" evidence="1">
    <location>
        <begin position="1"/>
        <end position="30"/>
    </location>
</feature>
<evidence type="ECO:0000313" key="3">
    <source>
        <dbReference type="EMBL" id="MBE6267241.1"/>
    </source>
</evidence>
<proteinExistence type="predicted"/>
<dbReference type="Gene3D" id="2.60.40.1080">
    <property type="match status" value="2"/>
</dbReference>
<evidence type="ECO:0000259" key="2">
    <source>
        <dbReference type="SMART" id="SM00635"/>
    </source>
</evidence>
<reference evidence="3" key="1">
    <citation type="submission" date="2019-04" db="EMBL/GenBank/DDBJ databases">
        <title>Evolution of Biomass-Degrading Anaerobic Consortia Revealed by Metagenomics.</title>
        <authorList>
            <person name="Peng X."/>
        </authorList>
    </citation>
    <scope>NUCLEOTIDE SEQUENCE</scope>
    <source>
        <strain evidence="3">SIG141</strain>
    </source>
</reference>
<evidence type="ECO:0000256" key="1">
    <source>
        <dbReference type="SAM" id="SignalP"/>
    </source>
</evidence>
<feature type="domain" description="BIG2" evidence="2">
    <location>
        <begin position="200"/>
        <end position="272"/>
    </location>
</feature>
<protein>
    <recommendedName>
        <fullName evidence="2">BIG2 domain-containing protein</fullName>
    </recommendedName>
</protein>
<evidence type="ECO:0000313" key="4">
    <source>
        <dbReference type="Proteomes" id="UP000763088"/>
    </source>
</evidence>
<dbReference type="InterPro" id="IPR003343">
    <property type="entry name" value="Big_2"/>
</dbReference>
<comment type="caution">
    <text evidence="3">The sequence shown here is derived from an EMBL/GenBank/DDBJ whole genome shotgun (WGS) entry which is preliminary data.</text>
</comment>
<name>A0A928BUU6_XYLRU</name>
<dbReference type="SMART" id="SM00635">
    <property type="entry name" value="BID_2"/>
    <property type="match status" value="2"/>
</dbReference>
<feature type="domain" description="BIG2" evidence="2">
    <location>
        <begin position="2860"/>
        <end position="2945"/>
    </location>
</feature>
<gene>
    <name evidence="3" type="ORF">E7102_12390</name>
</gene>
<dbReference type="Proteomes" id="UP000763088">
    <property type="component" value="Unassembled WGS sequence"/>
</dbReference>
<dbReference type="InterPro" id="IPR008964">
    <property type="entry name" value="Invasin/intimin_cell_adhesion"/>
</dbReference>
<dbReference type="SUPFAM" id="SSF49373">
    <property type="entry name" value="Invasin/intimin cell-adhesion fragments"/>
    <property type="match status" value="2"/>
</dbReference>
<feature type="chain" id="PRO_5037647406" description="BIG2 domain-containing protein" evidence="1">
    <location>
        <begin position="31"/>
        <end position="3374"/>
    </location>
</feature>
<keyword evidence="1" id="KW-0732">Signal</keyword>
<organism evidence="3 4">
    <name type="scientific">Xylanibacter ruminicola</name>
    <name type="common">Prevotella ruminicola</name>
    <dbReference type="NCBI Taxonomy" id="839"/>
    <lineage>
        <taxon>Bacteria</taxon>
        <taxon>Pseudomonadati</taxon>
        <taxon>Bacteroidota</taxon>
        <taxon>Bacteroidia</taxon>
        <taxon>Bacteroidales</taxon>
        <taxon>Prevotellaceae</taxon>
        <taxon>Xylanibacter</taxon>
    </lineage>
</organism>
<dbReference type="EMBL" id="SUYD01000018">
    <property type="protein sequence ID" value="MBE6267241.1"/>
    <property type="molecule type" value="Genomic_DNA"/>
</dbReference>
<accession>A0A928BUU6</accession>
<sequence length="3374" mass="360399">MTKRLLNLNTIQKITLILTTSLLLPMSSLAASFFTSGNISGSNNSYTWTYGGTKSWTITTNNATLDMTNAANLNATITNGGNITLSTTQPLNKTCKLRDIMLEGSASNCSIILKLEGSNEQYALTRNNDNAPLQYNFDTPQEWAESKYIEVIISQTNSESSASCNISKITIDIQELSDANFEWPTDLTSEDDISGIQRTEPNGVLLEGHCMKNTMFSFALQPQTTMTNQPEITYTSTKTEVATVDEYGQVTVCGTGQTTIKATIKETSSFYFDPAEHSYTLNITELDEDYGLTVGGIKVTSNNASNVFGDGKVSFDAGESILTLNNANIEPEVEAYGIEYTQNSNLTIKLIGTNTIKGKDGCEPFIYNVANPTNVPKLIFVNGDNQPCSIQIDSEGNQDAFLYFSEINHEGLFMINDYILGSDGPNISRTTITSTILSGGNGTAANPFLIKEPTDLINFAKYINNKTINSDVSVQLYNDINCQGLQGFEPIGNYSIYFSGTFDGNEKTISNLSANNVQLGAVGLFAILASGGKIENLTLSNCTIYGGNSSSNDIGILVGCMNGGEINNCTIQNSTISSLQNTQNPTVGGIVGSLNNGSSINNCIIQDCSIKAETNDKSASGANAKAGGIVGTITSGSISGCQVKGRTTVSADYGNYSAELSAGAIIAYNSAGSLSNNTYEYTVTTSTNDYNYDNETATLTTKSGYEQRGVGGKYYNEVLDTYFDNPDIIENNGAVLANTKKLTLPSSQENTGFVNLTSGYYKMEGGDYYVAADQNVKILVTPRGANATGSFTATNTSNNTIIETTTTSTSDGTIYSFTMPNSDVTVSVNFGIDIANEQFINATIEDAAYDGTEQVPTTVTLTSQEGGKINLKNNSDGTQFIIKSYKLNGETVSSPINVGTYTVTIEGIGNYAGTRDVQYTITKGYAGIMFYRMVDGQVEDVHTVQNTTYGVTYDAPLFRNPNNLNVTFYSKESNGLEGNNSEAVTIDENSNITINEAGTAYIFATTPGNDNYEEKTVSYKLIVAPGDLSSVTIAEISNQTYTGSDIEPAVTVTLNSKAVSTDDYDIAYSNNIDVSTDTNKATITLTAKSTSTRFAANTTKTATFSIIAKSLSEATMTLSETEYTYDGNAKNPSVTIRFESDGATGTDGTTGSATTLTEGTDYDVTYKKMTGESEEDITASQIITAGTYKVIATAKRNYTGSKEATFTITAATMTITANGYEGTYDTQAHGITVTTPEGSIVKYGSQEGTYTLDASPEYTDAGNYTIYYQVTMNNYNTVTGSATVEITKANITPTVTLEGWTYGTTANTPSITGNAGNGEVTYTYQAEGAETFTEAKPVIVGTHTVKASIAETTNYNAGEATATFAITAATMDVTAEGYKGTYDNEAHGITVTAPEDAIVMYGSQEGTYNLTNSLTYTDAGNYTVYYQVTMNNYTTTTGSATVEISKANITPTVTLEGWTYGATANTPNITGNTGNGNVTYTYKAEGSETFVDTKPEVVGTHTIKASIAESTNYNAGEATATFTITEATATVTAKGYRGAYDNQPHGITVTAPEGSTVKYGTQEGTYELSESPTYTNAGTNEVYYQVTKENYTTVTGCATIEISKADITPTVTLEGWTYGTTAKSPSITGNTGNGDVTYTYKAEGTETYTEAKPVVVGTHTVKASIAETTNYNSGEATATFTITAATMTVTAAGYKGTYDNKTHGITVTAPEGAKVRYGTQEGTYNLTDLPTYTNAGNYTVYYQVSMDNYTTTTGSATVEIIKANITPTVSLEGWTYGTTAKSPSVTGNTGEGTVIYTYKAEGAESFGETKPTVVGTHTIQASIAETTNYNAGEATATFTITAATMTVTAKGYEGTYDNKAHGITVTAPEGATVMYGTQEGTYGLTESPTYTNAGTNEVYYQVTKDNYTTVTGSETVEISKANITPTVSLEGWIYGTTANTPSITGNTGDGAITYSYKAEGSETFAETKPVVIGTHTIKASIAETTNYNAGEATTTFTITAATMSVTAAGYKGTYDTQAHGITVTAPDGATVKYGTQEGKYDLTESPTYTNAVTNEVYYQVTKDNYTTVTGSATVEINKADITPTVTLEGWTYGATANSPSITGNTGNGTITYTYKAEGAEEFTEAQPAFVGTHTIKASIAETTNYNEGEATTTFTITAATMTVTAEGYKGTYDNEAHGITVTAPEGSIVKYGSLEDTYNLTESPKYTDAGTYIVHYQVTMDNYTTTTGSATLEISKADITPTVTLKGWTYGSTINTPSITGNTGNGSVTYTYKAEGAEEFTEDMPEVVGTHTIKASIAESTNYNAGEATATFTITAATTPVTAKGYKGAYDKQSHGVTVTAPDGATVKYGTQKGTYNLTESPTYTDAGTYKIHYQVTMDNHTTITDSATVEISKADITPTVTLEGWTYGTTANSPSITGNTGNGAVTYTYKVEGSETFVEAKPEVVGTHTVKASIAETTNYNSGEITATFTITAGTMSVTAAGYKGTYDTKTHGITVTAPEGATVKYGSQKGTYNLTESPTYTDAGTYKVHYQVTMDNYSTITDSATVEISKADITPTVTLEGWIYGTTANTPSITGNTGNGNVIYTYKAEGAEEFTENMPEVVGTHTIKASIAETTNYNAGEATATFTITEATATVTAKGYRGAYDNQPHGISVTAPDGAIVMYGTQKGKYELTESPTYTDAGTYKVHYQVTMENYSTITDSATVEISKADITPTVTLEGWTYGTTAKSPSITGNTGNGNVTYTYKAEGAEEFTENMPEVVGTHTIKASIAETTNYNAGEATATFTITAATMTVTAKGYEGTYDGKAHGITVSAPEDATIKYGTAEGSYELNASPEYTAGGNYTVYYQVTMDNYATVTGSETVKISKAEAELEFDVPEESKVYATIGKEFTEPTLNNLKGLDVTFSSSDESVATVDKNTGKVTLKSAGLTYITATFAGNDNYNEFAVKYELRVKGSYNLWIDNVQVTSDNYNDILENQKFFYDLVNKWLIITNNETPVTVKSSMPELTIYLNGKSELERIYFDNQGNAQNTGTLSFFNYNDVPGKLTLDTNNDNGVISGFSSISFDDNTKLRFIDPDSCEYKDGLVKMTKPSQLGEIVKQVTIGQYIEPMANGDGISFGNIDSETNITNMTIEDKLLITATQHEEGSNEDDDYIDPNNGAFVMNTTNTSEDVEVLSQGVESGNKQPGSEDYADSFRGGITFMIPSGTGTIELELMNEEGYMLMLKIGTGVPHEIVRYERATVVIDYNVDEPTYVYLYLEEKSIIGARRAGNNTRVGKRDKAHGTVFSVKVKAASVSSTNPLNNVEGATGNITIPDVNTTTPSGDDVPTKAEFKITNDENKANDDKWYTIDGQRINKPTQKGLYIRNRKKVVVK</sequence>
<dbReference type="Pfam" id="PF02368">
    <property type="entry name" value="Big_2"/>
    <property type="match status" value="2"/>
</dbReference>